<feature type="region of interest" description="Disordered" evidence="1">
    <location>
        <begin position="1"/>
        <end position="98"/>
    </location>
</feature>
<evidence type="ECO:0000313" key="3">
    <source>
        <dbReference type="Proteomes" id="UP001064489"/>
    </source>
</evidence>
<reference evidence="2" key="1">
    <citation type="journal article" date="2022" name="Plant J.">
        <title>Strategies of tolerance reflected in two North American maple genomes.</title>
        <authorList>
            <person name="McEvoy S.L."/>
            <person name="Sezen U.U."/>
            <person name="Trouern-Trend A."/>
            <person name="McMahon S.M."/>
            <person name="Schaberg P.G."/>
            <person name="Yang J."/>
            <person name="Wegrzyn J.L."/>
            <person name="Swenson N.G."/>
        </authorList>
    </citation>
    <scope>NUCLEOTIDE SEQUENCE</scope>
    <source>
        <strain evidence="2">91603</strain>
    </source>
</reference>
<feature type="compositionally biased region" description="Acidic residues" evidence="1">
    <location>
        <begin position="38"/>
        <end position="60"/>
    </location>
</feature>
<feature type="compositionally biased region" description="Polar residues" evidence="1">
    <location>
        <begin position="165"/>
        <end position="179"/>
    </location>
</feature>
<feature type="compositionally biased region" description="Basic and acidic residues" evidence="1">
    <location>
        <begin position="79"/>
        <end position="90"/>
    </location>
</feature>
<gene>
    <name evidence="2" type="ORF">LWI28_027138</name>
</gene>
<protein>
    <submittedName>
        <fullName evidence="2">Uncharacterized protein</fullName>
    </submittedName>
</protein>
<accession>A0AAD5IXZ2</accession>
<evidence type="ECO:0000313" key="2">
    <source>
        <dbReference type="EMBL" id="KAI9178486.1"/>
    </source>
</evidence>
<reference evidence="2" key="2">
    <citation type="submission" date="2023-02" db="EMBL/GenBank/DDBJ databases">
        <authorList>
            <person name="Swenson N.G."/>
            <person name="Wegrzyn J.L."/>
            <person name="Mcevoy S.L."/>
        </authorList>
    </citation>
    <scope>NUCLEOTIDE SEQUENCE</scope>
    <source>
        <strain evidence="2">91603</strain>
        <tissue evidence="2">Leaf</tissue>
    </source>
</reference>
<feature type="compositionally biased region" description="Low complexity" evidence="1">
    <location>
        <begin position="220"/>
        <end position="242"/>
    </location>
</feature>
<comment type="caution">
    <text evidence="2">The sequence shown here is derived from an EMBL/GenBank/DDBJ whole genome shotgun (WGS) entry which is preliminary data.</text>
</comment>
<proteinExistence type="predicted"/>
<evidence type="ECO:0000256" key="1">
    <source>
        <dbReference type="SAM" id="MobiDB-lite"/>
    </source>
</evidence>
<name>A0AAD5IXZ2_ACENE</name>
<organism evidence="2 3">
    <name type="scientific">Acer negundo</name>
    <name type="common">Box elder</name>
    <dbReference type="NCBI Taxonomy" id="4023"/>
    <lineage>
        <taxon>Eukaryota</taxon>
        <taxon>Viridiplantae</taxon>
        <taxon>Streptophyta</taxon>
        <taxon>Embryophyta</taxon>
        <taxon>Tracheophyta</taxon>
        <taxon>Spermatophyta</taxon>
        <taxon>Magnoliopsida</taxon>
        <taxon>eudicotyledons</taxon>
        <taxon>Gunneridae</taxon>
        <taxon>Pentapetalae</taxon>
        <taxon>rosids</taxon>
        <taxon>malvids</taxon>
        <taxon>Sapindales</taxon>
        <taxon>Sapindaceae</taxon>
        <taxon>Hippocastanoideae</taxon>
        <taxon>Acereae</taxon>
        <taxon>Acer</taxon>
    </lineage>
</organism>
<dbReference type="Proteomes" id="UP001064489">
    <property type="component" value="Chromosome 5"/>
</dbReference>
<dbReference type="AlphaFoldDB" id="A0AAD5IXZ2"/>
<keyword evidence="3" id="KW-1185">Reference proteome</keyword>
<sequence>MFVPNPPGDEELEVLAQDGGYQPLGWHDLEAELLNYDGDSEKDDNKNDDESEESEAGEGEDNYRQVPIVDGDADDENDRNDGNDRNERNVGNDGNDENDDIIKECMALFEGYQSTSVTQKIPDFVHQSLSKSAYLQTYKGMIHPLPDQKKWPEVSACVMIQGQTEHLISPPRTVQPSKPRTQRKREPNEPSKGGRSGTVVCTLCLEAGHNKRICKKKKTTQTTQLSSSQPSTTQPSITESQPHSQVIN</sequence>
<feature type="region of interest" description="Disordered" evidence="1">
    <location>
        <begin position="165"/>
        <end position="196"/>
    </location>
</feature>
<dbReference type="EMBL" id="JAJSOW010000102">
    <property type="protein sequence ID" value="KAI9178486.1"/>
    <property type="molecule type" value="Genomic_DNA"/>
</dbReference>
<feature type="region of interest" description="Disordered" evidence="1">
    <location>
        <begin position="215"/>
        <end position="248"/>
    </location>
</feature>